<evidence type="ECO:0000313" key="1">
    <source>
        <dbReference type="EMBL" id="SFJ81169.1"/>
    </source>
</evidence>
<name>A0A1I3UEU9_9RHOB</name>
<dbReference type="Proteomes" id="UP000199630">
    <property type="component" value="Unassembled WGS sequence"/>
</dbReference>
<dbReference type="InterPro" id="IPR027266">
    <property type="entry name" value="TrmE/GcvT-like"/>
</dbReference>
<dbReference type="EMBL" id="FORH01000006">
    <property type="protein sequence ID" value="SFJ81169.1"/>
    <property type="molecule type" value="Genomic_DNA"/>
</dbReference>
<sequence>MSIAISSLTPSTIAETSAAKVVSLPMQGRLSLRARDGLDKLGAALGLSLPQKIGQCARADGIEAVCLGPDEWTLLLPLDQVATVTEALAALMPELPHALTDISGREVTFRIEGTRAAELLTIGCARDLSGVAPGEARRTLFDVATVVLWHDGENAFRMDVWNSFAPFIAQTLEVGCKELAAEAA</sequence>
<reference evidence="2" key="1">
    <citation type="submission" date="2016-10" db="EMBL/GenBank/DDBJ databases">
        <authorList>
            <person name="Varghese N."/>
            <person name="Submissions S."/>
        </authorList>
    </citation>
    <scope>NUCLEOTIDE SEQUENCE [LARGE SCALE GENOMIC DNA]</scope>
    <source>
        <strain evidence="2">DSM 26471</strain>
    </source>
</reference>
<accession>A0A1I3UEU9</accession>
<dbReference type="OrthoDB" id="9814782at2"/>
<dbReference type="Gene3D" id="3.30.70.1520">
    <property type="entry name" value="Heterotetrameric sarcosine oxidase"/>
    <property type="match status" value="1"/>
</dbReference>
<dbReference type="Pfam" id="PF04268">
    <property type="entry name" value="SoxG"/>
    <property type="match status" value="1"/>
</dbReference>
<keyword evidence="2" id="KW-1185">Reference proteome</keyword>
<gene>
    <name evidence="1" type="ORF">SAMN04487991_3010</name>
</gene>
<dbReference type="RefSeq" id="WP_090061528.1">
    <property type="nucleotide sequence ID" value="NZ_FORH01000006.1"/>
</dbReference>
<organism evidence="1 2">
    <name type="scientific">Celeribacter neptunius</name>
    <dbReference type="NCBI Taxonomy" id="588602"/>
    <lineage>
        <taxon>Bacteria</taxon>
        <taxon>Pseudomonadati</taxon>
        <taxon>Pseudomonadota</taxon>
        <taxon>Alphaproteobacteria</taxon>
        <taxon>Rhodobacterales</taxon>
        <taxon>Roseobacteraceae</taxon>
        <taxon>Celeribacter</taxon>
    </lineage>
</organism>
<dbReference type="AlphaFoldDB" id="A0A1I3UEU9"/>
<dbReference type="STRING" id="588602.SAMN04487991_3010"/>
<dbReference type="SUPFAM" id="SSF103025">
    <property type="entry name" value="Folate-binding domain"/>
    <property type="match status" value="1"/>
</dbReference>
<proteinExistence type="predicted"/>
<protein>
    <submittedName>
        <fullName evidence="1">Sarcosine oxidase subunit gamma</fullName>
    </submittedName>
</protein>
<dbReference type="Gene3D" id="3.30.1360.120">
    <property type="entry name" value="Probable tRNA modification gtpase trme, domain 1"/>
    <property type="match status" value="1"/>
</dbReference>
<dbReference type="InterPro" id="IPR007375">
    <property type="entry name" value="SoxG"/>
</dbReference>
<evidence type="ECO:0000313" key="2">
    <source>
        <dbReference type="Proteomes" id="UP000199630"/>
    </source>
</evidence>